<feature type="compositionally biased region" description="Basic and acidic residues" evidence="1">
    <location>
        <begin position="192"/>
        <end position="206"/>
    </location>
</feature>
<feature type="region of interest" description="Disordered" evidence="1">
    <location>
        <begin position="169"/>
        <end position="214"/>
    </location>
</feature>
<feature type="compositionally biased region" description="Polar residues" evidence="1">
    <location>
        <begin position="98"/>
        <end position="110"/>
    </location>
</feature>
<name>A0A401PQ55_SCYTO</name>
<dbReference type="OrthoDB" id="8956691at2759"/>
<proteinExistence type="predicted"/>
<reference evidence="2 3" key="1">
    <citation type="journal article" date="2018" name="Nat. Ecol. Evol.">
        <title>Shark genomes provide insights into elasmobranch evolution and the origin of vertebrates.</title>
        <authorList>
            <person name="Hara Y"/>
            <person name="Yamaguchi K"/>
            <person name="Onimaru K"/>
            <person name="Kadota M"/>
            <person name="Koyanagi M"/>
            <person name="Keeley SD"/>
            <person name="Tatsumi K"/>
            <person name="Tanaka K"/>
            <person name="Motone F"/>
            <person name="Kageyama Y"/>
            <person name="Nozu R"/>
            <person name="Adachi N"/>
            <person name="Nishimura O"/>
            <person name="Nakagawa R"/>
            <person name="Tanegashima C"/>
            <person name="Kiyatake I"/>
            <person name="Matsumoto R"/>
            <person name="Murakumo K"/>
            <person name="Nishida K"/>
            <person name="Terakita A"/>
            <person name="Kuratani S"/>
            <person name="Sato K"/>
            <person name="Hyodo S Kuraku.S."/>
        </authorList>
    </citation>
    <scope>NUCLEOTIDE SEQUENCE [LARGE SCALE GENOMIC DNA]</scope>
</reference>
<protein>
    <submittedName>
        <fullName evidence="2">Uncharacterized protein</fullName>
    </submittedName>
</protein>
<comment type="caution">
    <text evidence="2">The sequence shown here is derived from an EMBL/GenBank/DDBJ whole genome shotgun (WGS) entry which is preliminary data.</text>
</comment>
<feature type="region of interest" description="Disordered" evidence="1">
    <location>
        <begin position="1"/>
        <end position="147"/>
    </location>
</feature>
<gene>
    <name evidence="2" type="ORF">scyTo_0020341</name>
</gene>
<sequence length="214" mass="23619">SDEANLSSDNSSPSQSPQVSWEPSKAKSHLTPGSPVKTGIPLGKLGSNKDLLPRRSPSFRLKQSSSTNLSAQRGEGQLDSCRNNNTMLGMNKARDPNAASNSTGDEQSVSAPPEKPSHTYYNIHPYPEGGEQKDLGLSTGTRQILGSTPNLCVERRHPDLSMSREVCESRRKTWEPASTETPNTFAMPTWHHTQDTESRKKKDKNVFKKLFTKK</sequence>
<accession>A0A401PQ55</accession>
<feature type="compositionally biased region" description="Polar residues" evidence="1">
    <location>
        <begin position="61"/>
        <end position="71"/>
    </location>
</feature>
<evidence type="ECO:0000313" key="2">
    <source>
        <dbReference type="EMBL" id="GCB75261.1"/>
    </source>
</evidence>
<dbReference type="EMBL" id="BFAA01016309">
    <property type="protein sequence ID" value="GCB75261.1"/>
    <property type="molecule type" value="Genomic_DNA"/>
</dbReference>
<feature type="compositionally biased region" description="Polar residues" evidence="1">
    <location>
        <begin position="138"/>
        <end position="147"/>
    </location>
</feature>
<evidence type="ECO:0000313" key="3">
    <source>
        <dbReference type="Proteomes" id="UP000288216"/>
    </source>
</evidence>
<evidence type="ECO:0000256" key="1">
    <source>
        <dbReference type="SAM" id="MobiDB-lite"/>
    </source>
</evidence>
<feature type="compositionally biased region" description="Polar residues" evidence="1">
    <location>
        <begin position="176"/>
        <end position="186"/>
    </location>
</feature>
<keyword evidence="3" id="KW-1185">Reference proteome</keyword>
<dbReference type="Proteomes" id="UP000288216">
    <property type="component" value="Unassembled WGS sequence"/>
</dbReference>
<feature type="compositionally biased region" description="Low complexity" evidence="1">
    <location>
        <begin position="7"/>
        <end position="23"/>
    </location>
</feature>
<organism evidence="2 3">
    <name type="scientific">Scyliorhinus torazame</name>
    <name type="common">Cloudy catshark</name>
    <name type="synonym">Catulus torazame</name>
    <dbReference type="NCBI Taxonomy" id="75743"/>
    <lineage>
        <taxon>Eukaryota</taxon>
        <taxon>Metazoa</taxon>
        <taxon>Chordata</taxon>
        <taxon>Craniata</taxon>
        <taxon>Vertebrata</taxon>
        <taxon>Chondrichthyes</taxon>
        <taxon>Elasmobranchii</taxon>
        <taxon>Galeomorphii</taxon>
        <taxon>Galeoidea</taxon>
        <taxon>Carcharhiniformes</taxon>
        <taxon>Scyliorhinidae</taxon>
        <taxon>Scyliorhinus</taxon>
    </lineage>
</organism>
<dbReference type="AlphaFoldDB" id="A0A401PQ55"/>
<feature type="non-terminal residue" evidence="2">
    <location>
        <position position="1"/>
    </location>
</feature>